<dbReference type="PROSITE" id="PS51677">
    <property type="entry name" value="NODB"/>
    <property type="match status" value="1"/>
</dbReference>
<keyword evidence="1" id="KW-0732">Signal</keyword>
<organism evidence="3 4">
    <name type="scientific">Polarella glacialis</name>
    <name type="common">Dinoflagellate</name>
    <dbReference type="NCBI Taxonomy" id="89957"/>
    <lineage>
        <taxon>Eukaryota</taxon>
        <taxon>Sar</taxon>
        <taxon>Alveolata</taxon>
        <taxon>Dinophyceae</taxon>
        <taxon>Suessiales</taxon>
        <taxon>Suessiaceae</taxon>
        <taxon>Polarella</taxon>
    </lineage>
</organism>
<sequence>MSSRAAATLTSRLLQGLLSLLVLEKGDQRGKRRRAGWMQHQAPGSNMLLAAQCRLEGLFWANTRLGTFISTGPPPGSAAPVCRDFSDCLWPGGPWVPSSLSAPLFAAFVEENTVQALSLGSVSLLLAALLSWNRIPFGLKASAMTLLMVFAWLPRPLVVFFQWCFDRKVLLGYFPPELAAAAVLARALSKDGTKDSRKPLIALTIDDAPVVAEFDSRPAETCSTSEIRRALSKHGAKATWFVIGSHAQGDRRPLLAELASEGHELANHGMVDRPAWLLGREEFAEDVKAAQAVVESCGGSRR</sequence>
<name>A0A813JU50_POLGL</name>
<dbReference type="PANTHER" id="PTHR10587:SF137">
    <property type="entry name" value="4-DEOXY-4-FORMAMIDO-L-ARABINOSE-PHOSPHOUNDECAPRENOL DEFORMYLASE ARND-RELATED"/>
    <property type="match status" value="1"/>
</dbReference>
<dbReference type="SUPFAM" id="SSF88713">
    <property type="entry name" value="Glycoside hydrolase/deacetylase"/>
    <property type="match status" value="1"/>
</dbReference>
<dbReference type="Proteomes" id="UP000626109">
    <property type="component" value="Unassembled WGS sequence"/>
</dbReference>
<feature type="domain" description="NodB homology" evidence="2">
    <location>
        <begin position="199"/>
        <end position="302"/>
    </location>
</feature>
<dbReference type="EMBL" id="CAJNNW010026299">
    <property type="protein sequence ID" value="CAE8684306.1"/>
    <property type="molecule type" value="Genomic_DNA"/>
</dbReference>
<dbReference type="Gene3D" id="3.20.20.370">
    <property type="entry name" value="Glycoside hydrolase/deacetylase"/>
    <property type="match status" value="1"/>
</dbReference>
<evidence type="ECO:0000256" key="1">
    <source>
        <dbReference type="SAM" id="SignalP"/>
    </source>
</evidence>
<reference evidence="3" key="1">
    <citation type="submission" date="2021-02" db="EMBL/GenBank/DDBJ databases">
        <authorList>
            <person name="Dougan E. K."/>
            <person name="Rhodes N."/>
            <person name="Thang M."/>
            <person name="Chan C."/>
        </authorList>
    </citation>
    <scope>NUCLEOTIDE SEQUENCE</scope>
</reference>
<gene>
    <name evidence="3" type="ORF">PGLA2088_LOCUS23898</name>
</gene>
<dbReference type="Pfam" id="PF01522">
    <property type="entry name" value="Polysacc_deac_1"/>
    <property type="match status" value="1"/>
</dbReference>
<protein>
    <recommendedName>
        <fullName evidence="2">NodB homology domain-containing protein</fullName>
    </recommendedName>
</protein>
<comment type="caution">
    <text evidence="3">The sequence shown here is derived from an EMBL/GenBank/DDBJ whole genome shotgun (WGS) entry which is preliminary data.</text>
</comment>
<proteinExistence type="predicted"/>
<feature type="chain" id="PRO_5032996154" description="NodB homology domain-containing protein" evidence="1">
    <location>
        <begin position="20"/>
        <end position="302"/>
    </location>
</feature>
<feature type="signal peptide" evidence="1">
    <location>
        <begin position="1"/>
        <end position="19"/>
    </location>
</feature>
<dbReference type="GO" id="GO:0005975">
    <property type="term" value="P:carbohydrate metabolic process"/>
    <property type="evidence" value="ECO:0007669"/>
    <property type="project" value="InterPro"/>
</dbReference>
<dbReference type="InterPro" id="IPR002509">
    <property type="entry name" value="NODB_dom"/>
</dbReference>
<accession>A0A813JU50</accession>
<dbReference type="GO" id="GO:0004099">
    <property type="term" value="F:chitin deacetylase activity"/>
    <property type="evidence" value="ECO:0007669"/>
    <property type="project" value="UniProtKB-ARBA"/>
</dbReference>
<dbReference type="PANTHER" id="PTHR10587">
    <property type="entry name" value="GLYCOSYL TRANSFERASE-RELATED"/>
    <property type="match status" value="1"/>
</dbReference>
<dbReference type="InterPro" id="IPR050248">
    <property type="entry name" value="Polysacc_deacetylase_ArnD"/>
</dbReference>
<evidence type="ECO:0000259" key="2">
    <source>
        <dbReference type="PROSITE" id="PS51677"/>
    </source>
</evidence>
<feature type="non-terminal residue" evidence="3">
    <location>
        <position position="302"/>
    </location>
</feature>
<evidence type="ECO:0000313" key="4">
    <source>
        <dbReference type="Proteomes" id="UP000626109"/>
    </source>
</evidence>
<dbReference type="InterPro" id="IPR011330">
    <property type="entry name" value="Glyco_hydro/deAcase_b/a-brl"/>
</dbReference>
<evidence type="ECO:0000313" key="3">
    <source>
        <dbReference type="EMBL" id="CAE8684306.1"/>
    </source>
</evidence>
<dbReference type="AlphaFoldDB" id="A0A813JU50"/>